<accession>A0A1H9TXC0</accession>
<evidence type="ECO:0000313" key="2">
    <source>
        <dbReference type="EMBL" id="SES01766.1"/>
    </source>
</evidence>
<dbReference type="STRING" id="943816.AN217_16675"/>
<dbReference type="Pfam" id="PF17197">
    <property type="entry name" value="DUF5134"/>
    <property type="match status" value="1"/>
</dbReference>
<dbReference type="InterPro" id="IPR033458">
    <property type="entry name" value="DUF5134"/>
</dbReference>
<dbReference type="RefSeq" id="WP_075001026.1">
    <property type="nucleotide sequence ID" value="NZ_FOGO01000007.1"/>
</dbReference>
<keyword evidence="1" id="KW-0472">Membrane</keyword>
<evidence type="ECO:0000256" key="1">
    <source>
        <dbReference type="SAM" id="Phobius"/>
    </source>
</evidence>
<gene>
    <name evidence="2" type="ORF">SAMN05421870_10783</name>
</gene>
<dbReference type="OrthoDB" id="3873591at2"/>
<keyword evidence="1" id="KW-1133">Transmembrane helix</keyword>
<protein>
    <recommendedName>
        <fullName evidence="4">DUF5134 domain-containing protein</fullName>
    </recommendedName>
</protein>
<reference evidence="3" key="1">
    <citation type="submission" date="2016-10" db="EMBL/GenBank/DDBJ databases">
        <authorList>
            <person name="Varghese N."/>
            <person name="Submissions S."/>
        </authorList>
    </citation>
    <scope>NUCLEOTIDE SEQUENCE [LARGE SCALE GENOMIC DNA]</scope>
    <source>
        <strain evidence="3">CGMCC 4.6825</strain>
    </source>
</reference>
<organism evidence="2 3">
    <name type="scientific">Streptomyces qinglanensis</name>
    <dbReference type="NCBI Taxonomy" id="943816"/>
    <lineage>
        <taxon>Bacteria</taxon>
        <taxon>Bacillati</taxon>
        <taxon>Actinomycetota</taxon>
        <taxon>Actinomycetes</taxon>
        <taxon>Kitasatosporales</taxon>
        <taxon>Streptomycetaceae</taxon>
        <taxon>Streptomyces</taxon>
    </lineage>
</organism>
<feature type="transmembrane region" description="Helical" evidence="1">
    <location>
        <begin position="129"/>
        <end position="150"/>
    </location>
</feature>
<evidence type="ECO:0000313" key="3">
    <source>
        <dbReference type="Proteomes" id="UP000182841"/>
    </source>
</evidence>
<proteinExistence type="predicted"/>
<keyword evidence="1" id="KW-0812">Transmembrane</keyword>
<dbReference type="Proteomes" id="UP000182841">
    <property type="component" value="Unassembled WGS sequence"/>
</dbReference>
<feature type="transmembrane region" description="Helical" evidence="1">
    <location>
        <begin position="62"/>
        <end position="79"/>
    </location>
</feature>
<feature type="transmembrane region" description="Helical" evidence="1">
    <location>
        <begin position="99"/>
        <end position="117"/>
    </location>
</feature>
<feature type="transmembrane region" description="Helical" evidence="1">
    <location>
        <begin position="6"/>
        <end position="26"/>
    </location>
</feature>
<evidence type="ECO:0008006" key="4">
    <source>
        <dbReference type="Google" id="ProtNLM"/>
    </source>
</evidence>
<dbReference type="EMBL" id="FOGO01000007">
    <property type="protein sequence ID" value="SES01766.1"/>
    <property type="molecule type" value="Genomic_DNA"/>
</dbReference>
<sequence length="201" mass="20117">MHGPATVGWLLTALCAVTGTSCLLRARGARPGPRAEAGGEAAMGFGMAAMAAPAPWSGTPAAHTVSGWVFGTFFGALLVRELRLAATERHAAASPGRHLHHLLGSAAMVYMSLAMVLRPSGGAAAHHSAAGGLPVVTGMLLVYFAGYVLWTGTRLMPAGTGPASGPVGPRAALPPVARQAGVAAGCRLAMGAGMFAMLLAL</sequence>
<keyword evidence="3" id="KW-1185">Reference proteome</keyword>
<name>A0A1H9TXC0_9ACTN</name>
<dbReference type="AlphaFoldDB" id="A0A1H9TXC0"/>